<dbReference type="Pfam" id="PF00892">
    <property type="entry name" value="EamA"/>
    <property type="match status" value="2"/>
</dbReference>
<proteinExistence type="predicted"/>
<protein>
    <recommendedName>
        <fullName evidence="1">EamA domain-containing protein</fullName>
    </recommendedName>
</protein>
<evidence type="ECO:0000313" key="2">
    <source>
        <dbReference type="EMBL" id="KJY72819.1"/>
    </source>
</evidence>
<accession>A0A837G745</accession>
<dbReference type="InterPro" id="IPR037185">
    <property type="entry name" value="EmrE-like"/>
</dbReference>
<name>A0A837G745_9VIBR</name>
<dbReference type="RefSeq" id="WP_045986000.1">
    <property type="nucleotide sequence ID" value="NZ_CP063052.1"/>
</dbReference>
<dbReference type="PANTHER" id="PTHR22911:SF102">
    <property type="entry name" value="MEMBRANE PROTEIN"/>
    <property type="match status" value="1"/>
</dbReference>
<reference evidence="2" key="1">
    <citation type="journal article" date="2015" name="BMC Genomics">
        <title>Genome mining reveals unlocked bioactive potential of marine Gram-negative bacteria.</title>
        <authorList>
            <person name="Machado H."/>
            <person name="Sonnenschein E.C."/>
            <person name="Melchiorsen J."/>
            <person name="Gram L."/>
        </authorList>
    </citation>
    <scope>NUCLEOTIDE SEQUENCE</scope>
    <source>
        <strain evidence="2">S2052</strain>
    </source>
</reference>
<dbReference type="SUPFAM" id="SSF103481">
    <property type="entry name" value="Multidrug resistance efflux transporter EmrE"/>
    <property type="match status" value="2"/>
</dbReference>
<dbReference type="InterPro" id="IPR000620">
    <property type="entry name" value="EamA_dom"/>
</dbReference>
<evidence type="ECO:0000259" key="1">
    <source>
        <dbReference type="Pfam" id="PF00892"/>
    </source>
</evidence>
<dbReference type="PANTHER" id="PTHR22911">
    <property type="entry name" value="ACYL-MALONYL CONDENSING ENZYME-RELATED"/>
    <property type="match status" value="1"/>
</dbReference>
<gene>
    <name evidence="2" type="ORF">TW71_11660</name>
</gene>
<dbReference type="EMBL" id="JXXR01000012">
    <property type="protein sequence ID" value="KJY72819.1"/>
    <property type="molecule type" value="Genomic_DNA"/>
</dbReference>
<comment type="caution">
    <text evidence="2">The sequence shown here is derived from an EMBL/GenBank/DDBJ whole genome shotgun (WGS) entry which is preliminary data.</text>
</comment>
<dbReference type="AlphaFoldDB" id="A0A837G745"/>
<sequence length="311" mass="33721">MYRNDTEAGTIKMITAMVLSGTIGLFVIESGQSFWNVVFFRCLIAGLFLAGYVKWQYGSFTAGLNRKVLGLILAGGITLVGNWVLLFASFDYIPFSIATIAYHMQPIMLVVAGSLMARQLPSMDLIVWLSVAVLGLVLVTDMDLKQLSALLQGEDVGSQQILFGLLLALGAALLYTVTTLLTKEVSQVSPSVIALVQVSVGVVLLLPMVDWSALPKVPVQWGALLTLGLVNTGFMYVIMYDAFQKLTTHLIAILSFVYPVTALVVDYFAFDNVVNLSQGLGVIGILLAVCAVKFDWRIGALMPTVKSQQKI</sequence>
<feature type="domain" description="EamA" evidence="1">
    <location>
        <begin position="10"/>
        <end position="140"/>
    </location>
</feature>
<dbReference type="GO" id="GO:0016020">
    <property type="term" value="C:membrane"/>
    <property type="evidence" value="ECO:0007669"/>
    <property type="project" value="InterPro"/>
</dbReference>
<feature type="domain" description="EamA" evidence="1">
    <location>
        <begin position="163"/>
        <end position="291"/>
    </location>
</feature>
<organism evidence="2">
    <name type="scientific">Vibrio coralliilyticus</name>
    <dbReference type="NCBI Taxonomy" id="190893"/>
    <lineage>
        <taxon>Bacteria</taxon>
        <taxon>Pseudomonadati</taxon>
        <taxon>Pseudomonadota</taxon>
        <taxon>Gammaproteobacteria</taxon>
        <taxon>Vibrionales</taxon>
        <taxon>Vibrionaceae</taxon>
        <taxon>Vibrio</taxon>
    </lineage>
</organism>